<sequence length="111" mass="12727">MKFRTRKSTDFLYIHLKDTGGLSVPELRRAARKVGKLDVDYHYVVQDNGVVEQGREQYVVAGYEFENSENSIYVLVDTGENDRLSDAQKVALQDLMDSIYATYPNVKTIME</sequence>
<dbReference type="GO" id="GO:0008745">
    <property type="term" value="F:N-acetylmuramoyl-L-alanine amidase activity"/>
    <property type="evidence" value="ECO:0007669"/>
    <property type="project" value="InterPro"/>
</dbReference>
<dbReference type="InterPro" id="IPR036505">
    <property type="entry name" value="Amidase/PGRP_sf"/>
</dbReference>
<accession>A0A1M6MF62</accession>
<dbReference type="RefSeq" id="WP_188128381.1">
    <property type="nucleotide sequence ID" value="NZ_FQZD01000041.1"/>
</dbReference>
<keyword evidence="2" id="KW-1185">Reference proteome</keyword>
<name>A0A1M6MF62_9FIRM</name>
<dbReference type="EMBL" id="FQZD01000041">
    <property type="protein sequence ID" value="SHJ81990.1"/>
    <property type="molecule type" value="Genomic_DNA"/>
</dbReference>
<organism evidence="1 2">
    <name type="scientific">Propionispora hippei DSM 15287</name>
    <dbReference type="NCBI Taxonomy" id="1123003"/>
    <lineage>
        <taxon>Bacteria</taxon>
        <taxon>Bacillati</taxon>
        <taxon>Bacillota</taxon>
        <taxon>Negativicutes</taxon>
        <taxon>Selenomonadales</taxon>
        <taxon>Sporomusaceae</taxon>
        <taxon>Propionispora</taxon>
    </lineage>
</organism>
<protein>
    <submittedName>
        <fullName evidence="1">N-acetylmuramoyl-L-alanine amidase</fullName>
    </submittedName>
</protein>
<reference evidence="1 2" key="1">
    <citation type="submission" date="2016-11" db="EMBL/GenBank/DDBJ databases">
        <authorList>
            <person name="Varghese N."/>
            <person name="Submissions S."/>
        </authorList>
    </citation>
    <scope>NUCLEOTIDE SEQUENCE [LARGE SCALE GENOMIC DNA]</scope>
    <source>
        <strain evidence="1 2">DSM 15287</strain>
    </source>
</reference>
<dbReference type="GO" id="GO:0009253">
    <property type="term" value="P:peptidoglycan catabolic process"/>
    <property type="evidence" value="ECO:0007669"/>
    <property type="project" value="InterPro"/>
</dbReference>
<evidence type="ECO:0000313" key="1">
    <source>
        <dbReference type="EMBL" id="SHJ81990.1"/>
    </source>
</evidence>
<evidence type="ECO:0000313" key="2">
    <source>
        <dbReference type="Proteomes" id="UP000322917"/>
    </source>
</evidence>
<dbReference type="SUPFAM" id="SSF55846">
    <property type="entry name" value="N-acetylmuramoyl-L-alanine amidase-like"/>
    <property type="match status" value="1"/>
</dbReference>
<gene>
    <name evidence="1" type="ORF">SAMN02745170_03410</name>
</gene>
<dbReference type="AlphaFoldDB" id="A0A1M6MF62"/>
<dbReference type="Proteomes" id="UP000322917">
    <property type="component" value="Unassembled WGS sequence"/>
</dbReference>
<proteinExistence type="predicted"/>
<dbReference type="Gene3D" id="3.40.80.10">
    <property type="entry name" value="Peptidoglycan recognition protein-like"/>
    <property type="match status" value="1"/>
</dbReference>